<evidence type="ECO:0000256" key="4">
    <source>
        <dbReference type="ARBA" id="ARBA00022547"/>
    </source>
</evidence>
<evidence type="ECO:0000256" key="8">
    <source>
        <dbReference type="ARBA" id="ARBA00023065"/>
    </source>
</evidence>
<keyword evidence="7 12" id="KW-1133">Transmembrane helix</keyword>
<feature type="transmembrane region" description="Helical" evidence="12">
    <location>
        <begin position="71"/>
        <end position="93"/>
    </location>
</feature>
<feature type="transmembrane region" description="Helical" evidence="12">
    <location>
        <begin position="20"/>
        <end position="39"/>
    </location>
</feature>
<organism evidence="13">
    <name type="scientific">Mastinocerus sp. MAS01</name>
    <dbReference type="NCBI Taxonomy" id="1205632"/>
    <lineage>
        <taxon>Eukaryota</taxon>
        <taxon>Metazoa</taxon>
        <taxon>Ecdysozoa</taxon>
        <taxon>Arthropoda</taxon>
        <taxon>Hexapoda</taxon>
        <taxon>Insecta</taxon>
        <taxon>Pterygota</taxon>
        <taxon>Neoptera</taxon>
        <taxon>Endopterygota</taxon>
        <taxon>Coleoptera</taxon>
        <taxon>Polyphaga</taxon>
        <taxon>Elateriformia</taxon>
        <taxon>Elateroidea</taxon>
        <taxon>Phengodidae</taxon>
        <taxon>Mastinocerinae</taxon>
        <taxon>Mastinocerus</taxon>
    </lineage>
</organism>
<dbReference type="Gene3D" id="1.20.120.220">
    <property type="entry name" value="ATP synthase, F0 complex, subunit A"/>
    <property type="match status" value="1"/>
</dbReference>
<evidence type="ECO:0000256" key="3">
    <source>
        <dbReference type="ARBA" id="ARBA00022448"/>
    </source>
</evidence>
<keyword evidence="6" id="KW-0375">Hydrogen ion transport</keyword>
<dbReference type="InterPro" id="IPR035908">
    <property type="entry name" value="F0_ATP_A_sf"/>
</dbReference>
<evidence type="ECO:0000256" key="5">
    <source>
        <dbReference type="ARBA" id="ARBA00022692"/>
    </source>
</evidence>
<dbReference type="Pfam" id="PF00119">
    <property type="entry name" value="ATP-synt_A"/>
    <property type="match status" value="1"/>
</dbReference>
<dbReference type="PANTHER" id="PTHR11410">
    <property type="entry name" value="ATP SYNTHASE SUBUNIT A"/>
    <property type="match status" value="1"/>
</dbReference>
<dbReference type="CDD" id="cd00310">
    <property type="entry name" value="ATP-synt_Fo_a_6"/>
    <property type="match status" value="1"/>
</dbReference>
<gene>
    <name evidence="13" type="primary">atp6</name>
</gene>
<keyword evidence="10" id="KW-0066">ATP synthesis</keyword>
<evidence type="ECO:0000256" key="11">
    <source>
        <dbReference type="RuleBase" id="RU004450"/>
    </source>
</evidence>
<geneLocation type="mitochondrion" evidence="13"/>
<evidence type="ECO:0000256" key="6">
    <source>
        <dbReference type="ARBA" id="ARBA00022781"/>
    </source>
</evidence>
<feature type="transmembrane region" description="Helical" evidence="12">
    <location>
        <begin position="195"/>
        <end position="219"/>
    </location>
</feature>
<dbReference type="GO" id="GO:0045259">
    <property type="term" value="C:proton-transporting ATP synthase complex"/>
    <property type="evidence" value="ECO:0007669"/>
    <property type="project" value="UniProtKB-KW"/>
</dbReference>
<evidence type="ECO:0000256" key="7">
    <source>
        <dbReference type="ARBA" id="ARBA00022989"/>
    </source>
</evidence>
<name>A0A0S2MP47_9COLE</name>
<evidence type="ECO:0000256" key="12">
    <source>
        <dbReference type="SAM" id="Phobius"/>
    </source>
</evidence>
<comment type="similarity">
    <text evidence="2">Belongs to the ATPase A chain family.</text>
</comment>
<dbReference type="PANTHER" id="PTHR11410:SF0">
    <property type="entry name" value="ATP SYNTHASE SUBUNIT A"/>
    <property type="match status" value="1"/>
</dbReference>
<proteinExistence type="inferred from homology"/>
<sequence length="223" mass="25899">MMSNLFSMFDPSNNMNYSLNWSTTLIILLFIPLSFWIIPSRFNILWLTMYKKINTEINSVMQNSKSKKSKLILTSFFTLILLNNMLSMFTYIFPPSSHLVFSLSLALPFWLSLMIFNMKNKLMNFSASLVPQGTPIMIAPFMVLIELMSNMIRPMTLSIRLSTNITAGHLIMKLIENMMEKEEILMKSAIVLQWLIIALEMMMTIIQAYVFSILSTMYLKETH</sequence>
<dbReference type="EMBL" id="JX412758">
    <property type="protein sequence ID" value="ALO76485.1"/>
    <property type="molecule type" value="Genomic_DNA"/>
</dbReference>
<dbReference type="InterPro" id="IPR000568">
    <property type="entry name" value="ATP_synth_F0_asu"/>
</dbReference>
<dbReference type="AlphaFoldDB" id="A0A0S2MP47"/>
<evidence type="ECO:0000256" key="2">
    <source>
        <dbReference type="ARBA" id="ARBA00006810"/>
    </source>
</evidence>
<accession>A0A0S2MP47</accession>
<dbReference type="PRINTS" id="PR00123">
    <property type="entry name" value="ATPASEA"/>
</dbReference>
<dbReference type="InterPro" id="IPR045083">
    <property type="entry name" value="ATP_synth_F0_asu_bact/mt"/>
</dbReference>
<protein>
    <recommendedName>
        <fullName evidence="11">ATP synthase subunit a</fullName>
    </recommendedName>
</protein>
<dbReference type="GO" id="GO:0046933">
    <property type="term" value="F:proton-transporting ATP synthase activity, rotational mechanism"/>
    <property type="evidence" value="ECO:0007669"/>
    <property type="project" value="TreeGrafter"/>
</dbReference>
<evidence type="ECO:0000256" key="9">
    <source>
        <dbReference type="ARBA" id="ARBA00023136"/>
    </source>
</evidence>
<keyword evidence="5 12" id="KW-0812">Transmembrane</keyword>
<evidence type="ECO:0000256" key="1">
    <source>
        <dbReference type="ARBA" id="ARBA00004141"/>
    </source>
</evidence>
<keyword evidence="9 12" id="KW-0472">Membrane</keyword>
<evidence type="ECO:0000256" key="10">
    <source>
        <dbReference type="ARBA" id="ARBA00023310"/>
    </source>
</evidence>
<comment type="subcellular location">
    <subcellularLocation>
        <location evidence="1">Membrane</location>
        <topology evidence="1">Multi-pass membrane protein</topology>
    </subcellularLocation>
    <subcellularLocation>
        <location evidence="11">Mitochondrion inner membrane</location>
        <topology evidence="11">Multi-pass membrane protein</topology>
    </subcellularLocation>
</comment>
<feature type="transmembrane region" description="Helical" evidence="12">
    <location>
        <begin position="99"/>
        <end position="118"/>
    </location>
</feature>
<keyword evidence="3" id="KW-0813">Transport</keyword>
<keyword evidence="4" id="KW-0138">CF(0)</keyword>
<dbReference type="GO" id="GO:0005743">
    <property type="term" value="C:mitochondrial inner membrane"/>
    <property type="evidence" value="ECO:0007669"/>
    <property type="project" value="UniProtKB-SubCell"/>
</dbReference>
<reference evidence="13" key="1">
    <citation type="submission" date="2012-06" db="EMBL/GenBank/DDBJ databases">
        <title>Mitogenomics of the Coleoptera under dense taxon sampling.</title>
        <authorList>
            <person name="Timmermans M.J.T.N."/>
            <person name="Lim J."/>
            <person name="Dodsworth S."/>
            <person name="Haran J."/>
            <person name="Ahrens D."/>
            <person name="Bocak L."/>
            <person name="London A."/>
            <person name="Culverwell L."/>
            <person name="Vogler A.P."/>
        </authorList>
    </citation>
    <scope>NUCLEOTIDE SEQUENCE</scope>
</reference>
<dbReference type="NCBIfam" id="TIGR01131">
    <property type="entry name" value="ATP_synt_6_or_A"/>
    <property type="match status" value="1"/>
</dbReference>
<evidence type="ECO:0000313" key="13">
    <source>
        <dbReference type="EMBL" id="ALO76485.1"/>
    </source>
</evidence>
<dbReference type="SUPFAM" id="SSF81336">
    <property type="entry name" value="F1F0 ATP synthase subunit A"/>
    <property type="match status" value="1"/>
</dbReference>
<feature type="transmembrane region" description="Helical" evidence="12">
    <location>
        <begin position="125"/>
        <end position="145"/>
    </location>
</feature>
<keyword evidence="13" id="KW-0496">Mitochondrion</keyword>
<keyword evidence="8" id="KW-0406">Ion transport</keyword>